<keyword evidence="13" id="KW-0408">Iron</keyword>
<evidence type="ECO:0000256" key="3">
    <source>
        <dbReference type="ARBA" id="ARBA00004123"/>
    </source>
</evidence>
<evidence type="ECO:0000256" key="2">
    <source>
        <dbReference type="ARBA" id="ARBA00003909"/>
    </source>
</evidence>
<evidence type="ECO:0000256" key="1">
    <source>
        <dbReference type="ARBA" id="ARBA00001954"/>
    </source>
</evidence>
<comment type="subcellular location">
    <subcellularLocation>
        <location evidence="3">Nucleus</location>
    </subcellularLocation>
</comment>
<dbReference type="AlphaFoldDB" id="A0A8H7QND7"/>
<feature type="region of interest" description="Disordered" evidence="19">
    <location>
        <begin position="541"/>
        <end position="576"/>
    </location>
</feature>
<dbReference type="SUPFAM" id="SSF51197">
    <property type="entry name" value="Clavaminate synthase-like"/>
    <property type="match status" value="1"/>
</dbReference>
<evidence type="ECO:0000256" key="8">
    <source>
        <dbReference type="ARBA" id="ARBA00022771"/>
    </source>
</evidence>
<dbReference type="SMART" id="SM00558">
    <property type="entry name" value="JmjC"/>
    <property type="match status" value="1"/>
</dbReference>
<keyword evidence="11" id="KW-0223">Dioxygenase</keyword>
<comment type="similarity">
    <text evidence="4">Belongs to the JHDM1 histone demethylase family.</text>
</comment>
<evidence type="ECO:0000256" key="6">
    <source>
        <dbReference type="ARBA" id="ARBA00015153"/>
    </source>
</evidence>
<dbReference type="InterPro" id="IPR019786">
    <property type="entry name" value="Zinc_finger_PHD-type_CS"/>
</dbReference>
<evidence type="ECO:0000256" key="11">
    <source>
        <dbReference type="ARBA" id="ARBA00022964"/>
    </source>
</evidence>
<dbReference type="EMBL" id="JAEPRD010000161">
    <property type="protein sequence ID" value="KAG2195813.1"/>
    <property type="molecule type" value="Genomic_DNA"/>
</dbReference>
<dbReference type="Proteomes" id="UP000603453">
    <property type="component" value="Unassembled WGS sequence"/>
</dbReference>
<accession>A0A8H7QND7</accession>
<reference evidence="21" key="1">
    <citation type="submission" date="2020-12" db="EMBL/GenBank/DDBJ databases">
        <title>Metabolic potential, ecology and presence of endohyphal bacteria is reflected in genomic diversity of Mucoromycotina.</title>
        <authorList>
            <person name="Muszewska A."/>
            <person name="Okrasinska A."/>
            <person name="Steczkiewicz K."/>
            <person name="Drgas O."/>
            <person name="Orlowska M."/>
            <person name="Perlinska-Lenart U."/>
            <person name="Aleksandrzak-Piekarczyk T."/>
            <person name="Szatraj K."/>
            <person name="Zielenkiewicz U."/>
            <person name="Pilsyk S."/>
            <person name="Malc E."/>
            <person name="Mieczkowski P."/>
            <person name="Kruszewska J.S."/>
            <person name="Biernat P."/>
            <person name="Pawlowska J."/>
        </authorList>
    </citation>
    <scope>NUCLEOTIDE SEQUENCE</scope>
    <source>
        <strain evidence="21">WA0000017839</strain>
    </source>
</reference>
<keyword evidence="9" id="KW-0862">Zinc</keyword>
<evidence type="ECO:0000256" key="10">
    <source>
        <dbReference type="ARBA" id="ARBA00022853"/>
    </source>
</evidence>
<evidence type="ECO:0000256" key="4">
    <source>
        <dbReference type="ARBA" id="ARBA00008037"/>
    </source>
</evidence>
<evidence type="ECO:0000256" key="5">
    <source>
        <dbReference type="ARBA" id="ARBA00013246"/>
    </source>
</evidence>
<dbReference type="PANTHER" id="PTHR23123">
    <property type="entry name" value="PHD/F-BOX CONTAINING PROTEIN"/>
    <property type="match status" value="1"/>
</dbReference>
<keyword evidence="10" id="KW-0156">Chromatin regulator</keyword>
<comment type="catalytic activity">
    <reaction evidence="18">
        <text>N(6),N(6)-dimethyl-L-lysyl(36)-[histone H3] + 2 2-oxoglutarate + 2 O2 = L-lysyl(36)-[histone H3] + 2 formaldehyde + 2 succinate + 2 CO2</text>
        <dbReference type="Rhea" id="RHEA:42032"/>
        <dbReference type="Rhea" id="RHEA-COMP:9785"/>
        <dbReference type="Rhea" id="RHEA-COMP:9787"/>
        <dbReference type="ChEBI" id="CHEBI:15379"/>
        <dbReference type="ChEBI" id="CHEBI:16526"/>
        <dbReference type="ChEBI" id="CHEBI:16810"/>
        <dbReference type="ChEBI" id="CHEBI:16842"/>
        <dbReference type="ChEBI" id="CHEBI:29969"/>
        <dbReference type="ChEBI" id="CHEBI:30031"/>
        <dbReference type="ChEBI" id="CHEBI:61976"/>
        <dbReference type="EC" id="1.14.11.27"/>
    </reaction>
</comment>
<keyword evidence="12" id="KW-0560">Oxidoreductase</keyword>
<dbReference type="InterPro" id="IPR050690">
    <property type="entry name" value="JHDM1_Histone_Demethylase"/>
</dbReference>
<evidence type="ECO:0000256" key="19">
    <source>
        <dbReference type="SAM" id="MobiDB-lite"/>
    </source>
</evidence>
<evidence type="ECO:0000256" key="18">
    <source>
        <dbReference type="ARBA" id="ARBA00047915"/>
    </source>
</evidence>
<keyword evidence="7" id="KW-0479">Metal-binding</keyword>
<evidence type="ECO:0000256" key="17">
    <source>
        <dbReference type="ARBA" id="ARBA00031083"/>
    </source>
</evidence>
<dbReference type="Pfam" id="PF00628">
    <property type="entry name" value="PHD"/>
    <property type="match status" value="1"/>
</dbReference>
<dbReference type="EC" id="1.14.11.27" evidence="5"/>
<comment type="cofactor">
    <cofactor evidence="1">
        <name>Fe(2+)</name>
        <dbReference type="ChEBI" id="CHEBI:29033"/>
    </cofactor>
</comment>
<dbReference type="InterPro" id="IPR041070">
    <property type="entry name" value="JHD"/>
</dbReference>
<dbReference type="CDD" id="cd15517">
    <property type="entry name" value="PHD_TCF19_like"/>
    <property type="match status" value="1"/>
</dbReference>
<keyword evidence="14" id="KW-0805">Transcription regulation</keyword>
<dbReference type="Pfam" id="PF02373">
    <property type="entry name" value="JmjC"/>
    <property type="match status" value="1"/>
</dbReference>
<dbReference type="InterPro" id="IPR019787">
    <property type="entry name" value="Znf_PHD-finger"/>
</dbReference>
<feature type="compositionally biased region" description="Acidic residues" evidence="19">
    <location>
        <begin position="489"/>
        <end position="514"/>
    </location>
</feature>
<evidence type="ECO:0000259" key="20">
    <source>
        <dbReference type="PROSITE" id="PS51184"/>
    </source>
</evidence>
<sequence>MNNNKDSCPSCESNSVETSNDYDTWLQCDACPLWYHAKCLEIKKVEIIERFHCPQCIGNHGPSTFKPKQRKSNRSHDRLNYADLNEGTAAGDERIWGKLLRVKKFRKDHFKRYQAKDVNMELLRKTGMREPFVVQENEPELDMEMPPPDVTVHTIAELVGKDTLIDVIDVASQSEIHGWTLSRWADYFHTTDRDRIRNVISLEISGTDFAKHITRPKIVRDLDWIDQVWPATETEHPKVQLYCLMGTKDSYTDFHIDFGGSSVFYHILRGSKTFYFIEPTDKNLKKYQRWSSSSEQSTTFLGDLVKDCYSVELQAGNTMIIPTGWIHAVYTPEDAIVIGGNFLHSLNTKTQLKVYDIEEATDVPMKFRFPYYKKINWYALEKSGILLDENNQLSKFEYESIVELARFLRQDLTKDSTTIRADGSISHSNRKLHQVPETIVNPIALTERVEKLAKKALEALSEKPKNIIRLVLNVTRPAEPPQIPHPDDYEYENEEYEEDEDIDEDIDEEDEEYQEDSNVIIEHNTLTSVFNNNDHVIKSEKKIRKKKKITAVTDQRQYDSSSDDEDRMGTTKSKKISLFTNRKRSLSNNSNSSQPSTAKQRILGVINKRY</sequence>
<dbReference type="OrthoDB" id="5876800at2759"/>
<evidence type="ECO:0000256" key="15">
    <source>
        <dbReference type="ARBA" id="ARBA00023163"/>
    </source>
</evidence>
<dbReference type="Gene3D" id="2.60.120.650">
    <property type="entry name" value="Cupin"/>
    <property type="match status" value="1"/>
</dbReference>
<feature type="domain" description="JmjC" evidence="20">
    <location>
        <begin position="204"/>
        <end position="359"/>
    </location>
</feature>
<protein>
    <recommendedName>
        <fullName evidence="6">JmjC domain-containing histone demethylation protein 1</fullName>
        <ecNumber evidence="5">1.14.11.27</ecNumber>
    </recommendedName>
    <alternativeName>
        <fullName evidence="17">[Histone-H3]-lysine-36 demethylase 1</fullName>
    </alternativeName>
</protein>
<comment type="caution">
    <text evidence="21">The sequence shown here is derived from an EMBL/GenBank/DDBJ whole genome shotgun (WGS) entry which is preliminary data.</text>
</comment>
<organism evidence="21 22">
    <name type="scientific">Mucor saturninus</name>
    <dbReference type="NCBI Taxonomy" id="64648"/>
    <lineage>
        <taxon>Eukaryota</taxon>
        <taxon>Fungi</taxon>
        <taxon>Fungi incertae sedis</taxon>
        <taxon>Mucoromycota</taxon>
        <taxon>Mucoromycotina</taxon>
        <taxon>Mucoromycetes</taxon>
        <taxon>Mucorales</taxon>
        <taxon>Mucorineae</taxon>
        <taxon>Mucoraceae</taxon>
        <taxon>Mucor</taxon>
    </lineage>
</organism>
<keyword evidence="16" id="KW-0539">Nucleus</keyword>
<dbReference type="GO" id="GO:0140680">
    <property type="term" value="F:histone H3K36me/H3K36me2 demethylase activity"/>
    <property type="evidence" value="ECO:0007669"/>
    <property type="project" value="UniProtKB-EC"/>
</dbReference>
<evidence type="ECO:0000313" key="22">
    <source>
        <dbReference type="Proteomes" id="UP000603453"/>
    </source>
</evidence>
<dbReference type="SMART" id="SM00249">
    <property type="entry name" value="PHD"/>
    <property type="match status" value="1"/>
</dbReference>
<keyword evidence="15" id="KW-0804">Transcription</keyword>
<dbReference type="InterPro" id="IPR011011">
    <property type="entry name" value="Znf_FYVE_PHD"/>
</dbReference>
<feature type="region of interest" description="Disordered" evidence="19">
    <location>
        <begin position="477"/>
        <end position="514"/>
    </location>
</feature>
<feature type="region of interest" description="Disordered" evidence="19">
    <location>
        <begin position="581"/>
        <end position="600"/>
    </location>
</feature>
<evidence type="ECO:0000256" key="12">
    <source>
        <dbReference type="ARBA" id="ARBA00023002"/>
    </source>
</evidence>
<evidence type="ECO:0000256" key="14">
    <source>
        <dbReference type="ARBA" id="ARBA00023015"/>
    </source>
</evidence>
<dbReference type="Pfam" id="PF17811">
    <property type="entry name" value="JHD"/>
    <property type="match status" value="1"/>
</dbReference>
<dbReference type="PROSITE" id="PS01359">
    <property type="entry name" value="ZF_PHD_1"/>
    <property type="match status" value="1"/>
</dbReference>
<dbReference type="SUPFAM" id="SSF57903">
    <property type="entry name" value="FYVE/PHD zinc finger"/>
    <property type="match status" value="1"/>
</dbReference>
<evidence type="ECO:0000256" key="16">
    <source>
        <dbReference type="ARBA" id="ARBA00023242"/>
    </source>
</evidence>
<dbReference type="PROSITE" id="PS51184">
    <property type="entry name" value="JMJC"/>
    <property type="match status" value="1"/>
</dbReference>
<evidence type="ECO:0000256" key="7">
    <source>
        <dbReference type="ARBA" id="ARBA00022723"/>
    </source>
</evidence>
<name>A0A8H7QND7_9FUNG</name>
<keyword evidence="8" id="KW-0863">Zinc-finger</keyword>
<dbReference type="GO" id="GO:0008270">
    <property type="term" value="F:zinc ion binding"/>
    <property type="evidence" value="ECO:0007669"/>
    <property type="project" value="UniProtKB-KW"/>
</dbReference>
<proteinExistence type="inferred from homology"/>
<evidence type="ECO:0000256" key="9">
    <source>
        <dbReference type="ARBA" id="ARBA00022833"/>
    </source>
</evidence>
<evidence type="ECO:0000313" key="21">
    <source>
        <dbReference type="EMBL" id="KAG2195813.1"/>
    </source>
</evidence>
<gene>
    <name evidence="21" type="ORF">INT47_010023</name>
</gene>
<dbReference type="InterPro" id="IPR001965">
    <property type="entry name" value="Znf_PHD"/>
</dbReference>
<dbReference type="GO" id="GO:0005634">
    <property type="term" value="C:nucleus"/>
    <property type="evidence" value="ECO:0007669"/>
    <property type="project" value="UniProtKB-SubCell"/>
</dbReference>
<keyword evidence="22" id="KW-1185">Reference proteome</keyword>
<dbReference type="InterPro" id="IPR003347">
    <property type="entry name" value="JmjC_dom"/>
</dbReference>
<comment type="function">
    <text evidence="2">Histone demethylase that specifically demethylates 'Lys-36' of histone H3, thereby playing a central role in histone code.</text>
</comment>
<evidence type="ECO:0000256" key="13">
    <source>
        <dbReference type="ARBA" id="ARBA00023004"/>
    </source>
</evidence>